<dbReference type="InterPro" id="IPR001680">
    <property type="entry name" value="WD40_rpt"/>
</dbReference>
<feature type="repeat" description="WD" evidence="5">
    <location>
        <begin position="217"/>
        <end position="258"/>
    </location>
</feature>
<evidence type="ECO:0000256" key="4">
    <source>
        <dbReference type="ARBA" id="ARBA00023242"/>
    </source>
</evidence>
<dbReference type="Gene3D" id="2.130.10.10">
    <property type="entry name" value="YVTN repeat-like/Quinoprotein amine dehydrogenase"/>
    <property type="match status" value="2"/>
</dbReference>
<evidence type="ECO:0000256" key="1">
    <source>
        <dbReference type="ARBA" id="ARBA00004123"/>
    </source>
</evidence>
<dbReference type="AlphaFoldDB" id="A0A9W8B7I9"/>
<dbReference type="GO" id="GO:0032040">
    <property type="term" value="C:small-subunit processome"/>
    <property type="evidence" value="ECO:0007669"/>
    <property type="project" value="TreeGrafter"/>
</dbReference>
<gene>
    <name evidence="7" type="primary">RRP9</name>
    <name evidence="7" type="ORF">H4R34_000229</name>
</gene>
<proteinExistence type="predicted"/>
<feature type="compositionally biased region" description="Acidic residues" evidence="6">
    <location>
        <begin position="34"/>
        <end position="48"/>
    </location>
</feature>
<dbReference type="PROSITE" id="PS50082">
    <property type="entry name" value="WD_REPEATS_2"/>
    <property type="match status" value="4"/>
</dbReference>
<feature type="compositionally biased region" description="Acidic residues" evidence="6">
    <location>
        <begin position="61"/>
        <end position="70"/>
    </location>
</feature>
<dbReference type="SUPFAM" id="SSF50978">
    <property type="entry name" value="WD40 repeat-like"/>
    <property type="match status" value="1"/>
</dbReference>
<dbReference type="OrthoDB" id="189968at2759"/>
<feature type="region of interest" description="Disordered" evidence="6">
    <location>
        <begin position="1"/>
        <end position="75"/>
    </location>
</feature>
<feature type="repeat" description="WD" evidence="5">
    <location>
        <begin position="259"/>
        <end position="303"/>
    </location>
</feature>
<evidence type="ECO:0000256" key="6">
    <source>
        <dbReference type="SAM" id="MobiDB-lite"/>
    </source>
</evidence>
<dbReference type="InterPro" id="IPR020472">
    <property type="entry name" value="WD40_PAC1"/>
</dbReference>
<evidence type="ECO:0000313" key="8">
    <source>
        <dbReference type="Proteomes" id="UP001151582"/>
    </source>
</evidence>
<keyword evidence="4" id="KW-0539">Nucleus</keyword>
<keyword evidence="2 5" id="KW-0853">WD repeat</keyword>
<name>A0A9W8B7I9_9FUNG</name>
<dbReference type="PANTHER" id="PTHR19865">
    <property type="entry name" value="U3 SMALL NUCLEOLAR RNA INTERACTING PROTEIN 2"/>
    <property type="match status" value="1"/>
</dbReference>
<keyword evidence="3" id="KW-0677">Repeat</keyword>
<accession>A0A9W8B7I9</accession>
<evidence type="ECO:0000256" key="3">
    <source>
        <dbReference type="ARBA" id="ARBA00022737"/>
    </source>
</evidence>
<dbReference type="InterPro" id="IPR036322">
    <property type="entry name" value="WD40_repeat_dom_sf"/>
</dbReference>
<reference evidence="7" key="1">
    <citation type="submission" date="2022-07" db="EMBL/GenBank/DDBJ databases">
        <title>Phylogenomic reconstructions and comparative analyses of Kickxellomycotina fungi.</title>
        <authorList>
            <person name="Reynolds N.K."/>
            <person name="Stajich J.E."/>
            <person name="Barry K."/>
            <person name="Grigoriev I.V."/>
            <person name="Crous P."/>
            <person name="Smith M.E."/>
        </authorList>
    </citation>
    <scope>NUCLEOTIDE SEQUENCE</scope>
    <source>
        <strain evidence="7">RSA 567</strain>
    </source>
</reference>
<comment type="subcellular location">
    <subcellularLocation>
        <location evidence="1">Nucleus</location>
    </subcellularLocation>
</comment>
<feature type="compositionally biased region" description="Basic and acidic residues" evidence="6">
    <location>
        <begin position="49"/>
        <end position="60"/>
    </location>
</feature>
<evidence type="ECO:0000256" key="2">
    <source>
        <dbReference type="ARBA" id="ARBA00022574"/>
    </source>
</evidence>
<sequence length="656" mass="72431">MRPKRPAPGKGRFTPKTPKSFFNKARRPAHNEMNEEIESDFGSDDSDSDSERKAPGKSELDDYISSENEELYGKETPAEKRLRLSKQYLSSVKSSLAEDLDLPRVVQRGGDADDLSAGDYSAEEIDREIIASRLQSDVLEQRGQLQRNVADTLHWPVDPANIGLFRGPTRPVTTIAATSNGRVAFTGSKDGWILKYDLVTGQKTVVCKGNQGRERDLARHRGAVLALAVSHDNRFLASGGDDHKIRIWSVKTNELLKVFHQHRSAVMGLSFQRSSQRDNQLYSCGADRMVKIWNVNQLSYVDTLFGHQDVVTAIASLNQEHAVSTGGRDRTLRLWKVAKESQLVFHGGVQTQRPSKANQCGVTEAQVPSVYPVDPTLPLEAQRGLPLPFPKAVQKATRTMASAEGSMDVVAMINEEHFITGGDAGAICLWNANKKRPVFVHYLAHGADGDHDDVTECAVNIPTTATTTSGSEKPSRAEAALVDCSQWATPKTHFHPRVVSLYSQQSKVFPPLKNPRWITSLATLPFSNLFASGSWDGYVRIWKIDDAVRRFDLLTTVPMCGFINSLAFVEKSISEMTESAPVAPYPSITPAQAIQVLLDHPARHLLLAGVSQEPKLGRWMRMPTAKNCLKIVPLPARTDGANNANDASHRLQIFKT</sequence>
<comment type="caution">
    <text evidence="7">The sequence shown here is derived from an EMBL/GenBank/DDBJ whole genome shotgun (WGS) entry which is preliminary data.</text>
</comment>
<dbReference type="Pfam" id="PF00400">
    <property type="entry name" value="WD40"/>
    <property type="match status" value="5"/>
</dbReference>
<keyword evidence="8" id="KW-1185">Reference proteome</keyword>
<evidence type="ECO:0000256" key="5">
    <source>
        <dbReference type="PROSITE-ProRule" id="PRU00221"/>
    </source>
</evidence>
<dbReference type="PANTHER" id="PTHR19865:SF0">
    <property type="entry name" value="U3 SMALL NUCLEOLAR RNA-INTERACTING PROTEIN 2"/>
    <property type="match status" value="1"/>
</dbReference>
<dbReference type="PROSITE" id="PS00678">
    <property type="entry name" value="WD_REPEATS_1"/>
    <property type="match status" value="1"/>
</dbReference>
<dbReference type="SMART" id="SM00320">
    <property type="entry name" value="WD40"/>
    <property type="match status" value="6"/>
</dbReference>
<dbReference type="InterPro" id="IPR019775">
    <property type="entry name" value="WD40_repeat_CS"/>
</dbReference>
<feature type="repeat" description="WD" evidence="5">
    <location>
        <begin position="304"/>
        <end position="345"/>
    </location>
</feature>
<protein>
    <submittedName>
        <fullName evidence="7">Pre-rRNA processing protein</fullName>
    </submittedName>
</protein>
<dbReference type="Proteomes" id="UP001151582">
    <property type="component" value="Unassembled WGS sequence"/>
</dbReference>
<dbReference type="PROSITE" id="PS50294">
    <property type="entry name" value="WD_REPEATS_REGION"/>
    <property type="match status" value="2"/>
</dbReference>
<organism evidence="7 8">
    <name type="scientific">Dimargaris verticillata</name>
    <dbReference type="NCBI Taxonomy" id="2761393"/>
    <lineage>
        <taxon>Eukaryota</taxon>
        <taxon>Fungi</taxon>
        <taxon>Fungi incertae sedis</taxon>
        <taxon>Zoopagomycota</taxon>
        <taxon>Kickxellomycotina</taxon>
        <taxon>Dimargaritomycetes</taxon>
        <taxon>Dimargaritales</taxon>
        <taxon>Dimargaritaceae</taxon>
        <taxon>Dimargaris</taxon>
    </lineage>
</organism>
<dbReference type="PRINTS" id="PR00320">
    <property type="entry name" value="GPROTEINBRPT"/>
</dbReference>
<dbReference type="InterPro" id="IPR039241">
    <property type="entry name" value="Rrp9-like"/>
</dbReference>
<dbReference type="EMBL" id="JANBQB010000004">
    <property type="protein sequence ID" value="KAJ1985152.1"/>
    <property type="molecule type" value="Genomic_DNA"/>
</dbReference>
<feature type="repeat" description="WD" evidence="5">
    <location>
        <begin position="518"/>
        <end position="545"/>
    </location>
</feature>
<dbReference type="InterPro" id="IPR015943">
    <property type="entry name" value="WD40/YVTN_repeat-like_dom_sf"/>
</dbReference>
<dbReference type="GO" id="GO:0034511">
    <property type="term" value="F:U3 snoRNA binding"/>
    <property type="evidence" value="ECO:0007669"/>
    <property type="project" value="InterPro"/>
</dbReference>
<evidence type="ECO:0000313" key="7">
    <source>
        <dbReference type="EMBL" id="KAJ1985152.1"/>
    </source>
</evidence>